<reference evidence="2 3" key="1">
    <citation type="submission" date="2023-10" db="EMBL/GenBank/DDBJ databases">
        <title>Genomes of two closely related lineages of the louse Polyplax serrata with different host specificities.</title>
        <authorList>
            <person name="Martinu J."/>
            <person name="Tarabai H."/>
            <person name="Stefka J."/>
            <person name="Hypsa V."/>
        </authorList>
    </citation>
    <scope>NUCLEOTIDE SEQUENCE [LARGE SCALE GENOMIC DNA]</scope>
    <source>
        <strain evidence="2">HR10_N</strain>
    </source>
</reference>
<dbReference type="Proteomes" id="UP001372834">
    <property type="component" value="Unassembled WGS sequence"/>
</dbReference>
<name>A0AAN8NVM3_POLSC</name>
<dbReference type="InterPro" id="IPR001090">
    <property type="entry name" value="Ephrin_rcpt_lig-bd_dom"/>
</dbReference>
<evidence type="ECO:0000313" key="3">
    <source>
        <dbReference type="Proteomes" id="UP001372834"/>
    </source>
</evidence>
<dbReference type="Pfam" id="PF01404">
    <property type="entry name" value="Ephrin_lbd"/>
    <property type="match status" value="1"/>
</dbReference>
<evidence type="ECO:0000313" key="2">
    <source>
        <dbReference type="EMBL" id="KAK6617478.1"/>
    </source>
</evidence>
<dbReference type="InterPro" id="IPR008979">
    <property type="entry name" value="Galactose-bd-like_sf"/>
</dbReference>
<proteinExistence type="predicted"/>
<evidence type="ECO:0000259" key="1">
    <source>
        <dbReference type="Pfam" id="PF01404"/>
    </source>
</evidence>
<feature type="domain" description="Eph LBD" evidence="1">
    <location>
        <begin position="16"/>
        <end position="68"/>
    </location>
</feature>
<dbReference type="AlphaFoldDB" id="A0AAN8NVM3"/>
<protein>
    <recommendedName>
        <fullName evidence="1">Eph LBD domain-containing protein</fullName>
    </recommendedName>
</protein>
<organism evidence="2 3">
    <name type="scientific">Polyplax serrata</name>
    <name type="common">Common mouse louse</name>
    <dbReference type="NCBI Taxonomy" id="468196"/>
    <lineage>
        <taxon>Eukaryota</taxon>
        <taxon>Metazoa</taxon>
        <taxon>Ecdysozoa</taxon>
        <taxon>Arthropoda</taxon>
        <taxon>Hexapoda</taxon>
        <taxon>Insecta</taxon>
        <taxon>Pterygota</taxon>
        <taxon>Neoptera</taxon>
        <taxon>Paraneoptera</taxon>
        <taxon>Psocodea</taxon>
        <taxon>Troctomorpha</taxon>
        <taxon>Phthiraptera</taxon>
        <taxon>Anoplura</taxon>
        <taxon>Polyplacidae</taxon>
        <taxon>Polyplax</taxon>
    </lineage>
</organism>
<accession>A0AAN8NVM3</accession>
<gene>
    <name evidence="2" type="ORF">RUM43_014487</name>
</gene>
<dbReference type="Gene3D" id="2.60.120.260">
    <property type="entry name" value="Galactose-binding domain-like"/>
    <property type="match status" value="1"/>
</dbReference>
<sequence>MIVSLEDLCWSASLLEMSRIAAGEGRFNANSDITINTEVKSVPVTKKGIYFAFRDQGACISLLAIKFFPFEVLSYLS</sequence>
<dbReference type="EMBL" id="JAWJWE010000044">
    <property type="protein sequence ID" value="KAK6617478.1"/>
    <property type="molecule type" value="Genomic_DNA"/>
</dbReference>
<dbReference type="SUPFAM" id="SSF49785">
    <property type="entry name" value="Galactose-binding domain-like"/>
    <property type="match status" value="1"/>
</dbReference>
<comment type="caution">
    <text evidence="2">The sequence shown here is derived from an EMBL/GenBank/DDBJ whole genome shotgun (WGS) entry which is preliminary data.</text>
</comment>